<dbReference type="Pfam" id="PF13365">
    <property type="entry name" value="Trypsin_2"/>
    <property type="match status" value="1"/>
</dbReference>
<accession>A0A8J6ZL15</accession>
<dbReference type="GO" id="GO:0006508">
    <property type="term" value="P:proteolysis"/>
    <property type="evidence" value="ECO:0007669"/>
    <property type="project" value="UniProtKB-KW"/>
</dbReference>
<dbReference type="Pfam" id="PF19961">
    <property type="entry name" value="EAD8"/>
    <property type="match status" value="1"/>
</dbReference>
<dbReference type="InterPro" id="IPR009003">
    <property type="entry name" value="Peptidase_S1_PA"/>
</dbReference>
<evidence type="ECO:0000256" key="1">
    <source>
        <dbReference type="ARBA" id="ARBA00008764"/>
    </source>
</evidence>
<dbReference type="InterPro" id="IPR008256">
    <property type="entry name" value="Peptidase_S1B"/>
</dbReference>
<dbReference type="InterPro" id="IPR043504">
    <property type="entry name" value="Peptidase_S1_PA_chymotrypsin"/>
</dbReference>
<dbReference type="PRINTS" id="PR00839">
    <property type="entry name" value="V8PROTEASE"/>
</dbReference>
<organism evidence="8 9">
    <name type="scientific">Desmonostoc muscorum LEGE 12446</name>
    <dbReference type="NCBI Taxonomy" id="1828758"/>
    <lineage>
        <taxon>Bacteria</taxon>
        <taxon>Bacillati</taxon>
        <taxon>Cyanobacteriota</taxon>
        <taxon>Cyanophyceae</taxon>
        <taxon>Nostocales</taxon>
        <taxon>Nostocaceae</taxon>
        <taxon>Desmonostoc</taxon>
    </lineage>
</organism>
<evidence type="ECO:0000259" key="7">
    <source>
        <dbReference type="Pfam" id="PF19961"/>
    </source>
</evidence>
<gene>
    <name evidence="8" type="ORF">IQ276_12310</name>
</gene>
<keyword evidence="5 6" id="KW-0720">Serine protease</keyword>
<evidence type="ECO:0000256" key="2">
    <source>
        <dbReference type="ARBA" id="ARBA00022670"/>
    </source>
</evidence>
<feature type="domain" description="Effector-associated" evidence="7">
    <location>
        <begin position="8"/>
        <end position="106"/>
    </location>
</feature>
<comment type="caution">
    <text evidence="8">The sequence shown here is derived from an EMBL/GenBank/DDBJ whole genome shotgun (WGS) entry which is preliminary data.</text>
</comment>
<dbReference type="EMBL" id="JADEXS010000137">
    <property type="protein sequence ID" value="MBE9023184.1"/>
    <property type="molecule type" value="Genomic_DNA"/>
</dbReference>
<dbReference type="GO" id="GO:0008236">
    <property type="term" value="F:serine-type peptidase activity"/>
    <property type="evidence" value="ECO:0007669"/>
    <property type="project" value="UniProtKB-KW"/>
</dbReference>
<proteinExistence type="inferred from homology"/>
<dbReference type="SUPFAM" id="SSF50494">
    <property type="entry name" value="Trypsin-like serine proteases"/>
    <property type="match status" value="1"/>
</dbReference>
<name>A0A8J6ZL15_DESMC</name>
<keyword evidence="3" id="KW-0732">Signal</keyword>
<dbReference type="PANTHER" id="PTHR36234:SF5">
    <property type="entry name" value="LYSYL ENDOPEPTIDASE"/>
    <property type="match status" value="1"/>
</dbReference>
<keyword evidence="2 6" id="KW-0645">Protease</keyword>
<evidence type="ECO:0000313" key="8">
    <source>
        <dbReference type="EMBL" id="MBE9023184.1"/>
    </source>
</evidence>
<evidence type="ECO:0000256" key="3">
    <source>
        <dbReference type="ARBA" id="ARBA00022729"/>
    </source>
</evidence>
<evidence type="ECO:0000256" key="4">
    <source>
        <dbReference type="ARBA" id="ARBA00022801"/>
    </source>
</evidence>
<dbReference type="RefSeq" id="WP_193916671.1">
    <property type="nucleotide sequence ID" value="NZ_JADEXS020000001.1"/>
</dbReference>
<dbReference type="EC" id="3.4.21.-" evidence="6"/>
<comment type="similarity">
    <text evidence="1 6">Belongs to the peptidase S1B family.</text>
</comment>
<sequence>MTVQLSTPDFQRLTRIIQNLSDFANVRDRRRLVAGALQGVAQADIILARLDLDGAPMGVSVEVVRFLAQFGRVAYDKEALAVFLNYIQPYTGDEDKDFIVELFQNYPLDVPVSPSRGIGNWKGMDSTADIKEKIIGENTLRDIYILNLALEASKAVVRIATLKGAGTGFMIAPDLLMTNNHVIKTQEVAEKSNFSFNYQLDINGKECPTQIIGALPDGAFYTNEELDYTVVTLKEVPDFGKPLIFKSKLMRRDDRVAIIQHPGGHLKKISIQNNFVAYADNQVLQYTTSTEPGSSGSPVFDDDFQVVGIHHSGGMLVEPNTQQRYLRNAGTSAIALLNDLKNNVPEIYTRLAK</sequence>
<keyword evidence="4 6" id="KW-0378">Hydrolase</keyword>
<reference evidence="8" key="1">
    <citation type="submission" date="2020-10" db="EMBL/GenBank/DDBJ databases">
        <authorList>
            <person name="Castelo-Branco R."/>
            <person name="Eusebio N."/>
            <person name="Adriana R."/>
            <person name="Vieira A."/>
            <person name="Brugerolle De Fraissinette N."/>
            <person name="Rezende De Castro R."/>
            <person name="Schneider M.P."/>
            <person name="Vasconcelos V."/>
            <person name="Leao P.N."/>
        </authorList>
    </citation>
    <scope>NUCLEOTIDE SEQUENCE</scope>
    <source>
        <strain evidence="8">LEGE 12446</strain>
    </source>
</reference>
<dbReference type="AlphaFoldDB" id="A0A8J6ZL15"/>
<dbReference type="Gene3D" id="2.40.10.10">
    <property type="entry name" value="Trypsin-like serine proteases"/>
    <property type="match status" value="2"/>
</dbReference>
<protein>
    <recommendedName>
        <fullName evidence="6">Serine protease</fullName>
        <ecNumber evidence="6">3.4.21.-</ecNumber>
    </recommendedName>
</protein>
<dbReference type="InterPro" id="IPR045437">
    <property type="entry name" value="EAD8"/>
</dbReference>
<evidence type="ECO:0000313" key="9">
    <source>
        <dbReference type="Proteomes" id="UP000622533"/>
    </source>
</evidence>
<evidence type="ECO:0000256" key="6">
    <source>
        <dbReference type="RuleBase" id="RU004296"/>
    </source>
</evidence>
<evidence type="ECO:0000256" key="5">
    <source>
        <dbReference type="ARBA" id="ARBA00022825"/>
    </source>
</evidence>
<keyword evidence="9" id="KW-1185">Reference proteome</keyword>
<dbReference type="Proteomes" id="UP000622533">
    <property type="component" value="Unassembled WGS sequence"/>
</dbReference>
<dbReference type="PANTHER" id="PTHR36234">
    <property type="entry name" value="LYSYL ENDOPEPTIDASE"/>
    <property type="match status" value="1"/>
</dbReference>